<dbReference type="InterPro" id="IPR013154">
    <property type="entry name" value="ADH-like_N"/>
</dbReference>
<dbReference type="PANTHER" id="PTHR48106">
    <property type="entry name" value="QUINONE OXIDOREDUCTASE PIG3-RELATED"/>
    <property type="match status" value="1"/>
</dbReference>
<name>A0ABT4UXX9_9PSEU</name>
<dbReference type="Pfam" id="PF08240">
    <property type="entry name" value="ADH_N"/>
    <property type="match status" value="1"/>
</dbReference>
<dbReference type="Gene3D" id="3.40.50.720">
    <property type="entry name" value="NAD(P)-binding Rossmann-like Domain"/>
    <property type="match status" value="1"/>
</dbReference>
<proteinExistence type="predicted"/>
<keyword evidence="1" id="KW-0521">NADP</keyword>
<reference evidence="4 5" key="1">
    <citation type="submission" date="2022-11" db="EMBL/GenBank/DDBJ databases">
        <title>Draft genome sequence of Saccharopolyspora sp. WRP15-2 isolated from rhizosphere soils of wild rice in Thailand.</title>
        <authorList>
            <person name="Duangmal K."/>
            <person name="Kammanee S."/>
            <person name="Muangham S."/>
        </authorList>
    </citation>
    <scope>NUCLEOTIDE SEQUENCE [LARGE SCALE GENOMIC DNA]</scope>
    <source>
        <strain evidence="4 5">WRP15-2</strain>
    </source>
</reference>
<evidence type="ECO:0000256" key="2">
    <source>
        <dbReference type="ARBA" id="ARBA00023002"/>
    </source>
</evidence>
<feature type="domain" description="Enoyl reductase (ER)" evidence="3">
    <location>
        <begin position="7"/>
        <end position="319"/>
    </location>
</feature>
<sequence>MTALFGGTGPEWVFREIPVPEVGPGQLLVRVRAAGLNNADVPVLAAADPTVGGTGEQYQAGYEFAGEVAAVGSGVPGVAVGDRVMGTQPRSFAQYALTDHRHVLRIPEAIGFDEAAALPTGLLTEHGALELGAFEAGQSVLITGATSAIGLLGVQIAKVLGASTVIGTTRSPSKEALLVSAGADVVVVGDDVTEEALEATDGEGVDVVLDHVGGRTFASCLPATRIDGHLVNIGRLDRAESTINLDHLSHRHLHLRGVSFGFGRPAELGEVMAALVPEVLPAVADGRIRPIIDEVFPFDRAVEAADRLRTGQANGKIVLSVP</sequence>
<dbReference type="InterPro" id="IPR020843">
    <property type="entry name" value="ER"/>
</dbReference>
<comment type="caution">
    <text evidence="4">The sequence shown here is derived from an EMBL/GenBank/DDBJ whole genome shotgun (WGS) entry which is preliminary data.</text>
</comment>
<dbReference type="PANTHER" id="PTHR48106:SF18">
    <property type="entry name" value="QUINONE OXIDOREDUCTASE PIG3"/>
    <property type="match status" value="1"/>
</dbReference>
<dbReference type="InterPro" id="IPR013149">
    <property type="entry name" value="ADH-like_C"/>
</dbReference>
<dbReference type="SUPFAM" id="SSF51735">
    <property type="entry name" value="NAD(P)-binding Rossmann-fold domains"/>
    <property type="match status" value="1"/>
</dbReference>
<dbReference type="SUPFAM" id="SSF50129">
    <property type="entry name" value="GroES-like"/>
    <property type="match status" value="1"/>
</dbReference>
<evidence type="ECO:0000313" key="4">
    <source>
        <dbReference type="EMBL" id="MDA3626565.1"/>
    </source>
</evidence>
<dbReference type="SMART" id="SM00829">
    <property type="entry name" value="PKS_ER"/>
    <property type="match status" value="1"/>
</dbReference>
<dbReference type="EMBL" id="JAQGLA010000017">
    <property type="protein sequence ID" value="MDA3626565.1"/>
    <property type="molecule type" value="Genomic_DNA"/>
</dbReference>
<accession>A0ABT4UXX9</accession>
<keyword evidence="2" id="KW-0560">Oxidoreductase</keyword>
<dbReference type="Gene3D" id="3.90.180.10">
    <property type="entry name" value="Medium-chain alcohol dehydrogenases, catalytic domain"/>
    <property type="match status" value="1"/>
</dbReference>
<keyword evidence="5" id="KW-1185">Reference proteome</keyword>
<dbReference type="InterPro" id="IPR011032">
    <property type="entry name" value="GroES-like_sf"/>
</dbReference>
<evidence type="ECO:0000313" key="5">
    <source>
        <dbReference type="Proteomes" id="UP001210380"/>
    </source>
</evidence>
<dbReference type="RefSeq" id="WP_270949165.1">
    <property type="nucleotide sequence ID" value="NZ_JAQGLA010000017.1"/>
</dbReference>
<protein>
    <submittedName>
        <fullName evidence="4">Zinc-binding dehydrogenase</fullName>
    </submittedName>
</protein>
<dbReference type="InterPro" id="IPR036291">
    <property type="entry name" value="NAD(P)-bd_dom_sf"/>
</dbReference>
<gene>
    <name evidence="4" type="ORF">OU415_14050</name>
</gene>
<evidence type="ECO:0000259" key="3">
    <source>
        <dbReference type="SMART" id="SM00829"/>
    </source>
</evidence>
<evidence type="ECO:0000256" key="1">
    <source>
        <dbReference type="ARBA" id="ARBA00022857"/>
    </source>
</evidence>
<dbReference type="Pfam" id="PF00107">
    <property type="entry name" value="ADH_zinc_N"/>
    <property type="match status" value="1"/>
</dbReference>
<dbReference type="Proteomes" id="UP001210380">
    <property type="component" value="Unassembled WGS sequence"/>
</dbReference>
<organism evidence="4 5">
    <name type="scientific">Saccharopolyspora oryzae</name>
    <dbReference type="NCBI Taxonomy" id="2997343"/>
    <lineage>
        <taxon>Bacteria</taxon>
        <taxon>Bacillati</taxon>
        <taxon>Actinomycetota</taxon>
        <taxon>Actinomycetes</taxon>
        <taxon>Pseudonocardiales</taxon>
        <taxon>Pseudonocardiaceae</taxon>
        <taxon>Saccharopolyspora</taxon>
    </lineage>
</organism>